<proteinExistence type="predicted"/>
<dbReference type="Pfam" id="PF13535">
    <property type="entry name" value="ATP-grasp_4"/>
    <property type="match status" value="1"/>
</dbReference>
<dbReference type="PANTHER" id="PTHR43585">
    <property type="entry name" value="FUMIPYRROLE BIOSYNTHESIS PROTEIN C"/>
    <property type="match status" value="1"/>
</dbReference>
<evidence type="ECO:0000313" key="6">
    <source>
        <dbReference type="EMBL" id="AEM84225.1"/>
    </source>
</evidence>
<dbReference type="InterPro" id="IPR041472">
    <property type="entry name" value="BL00235/CARNS1_N"/>
</dbReference>
<dbReference type="HOGENOM" id="CLU_029016_6_2_11"/>
<dbReference type="PROSITE" id="PS50975">
    <property type="entry name" value="ATP_GRASP"/>
    <property type="match status" value="1"/>
</dbReference>
<keyword evidence="1 6" id="KW-0436">Ligase</keyword>
<dbReference type="Proteomes" id="UP000008703">
    <property type="component" value="Chromosome"/>
</dbReference>
<protein>
    <submittedName>
        <fullName evidence="6">ATP-dependent carboxylate-amine ligase domain protein ATP-grasp</fullName>
    </submittedName>
</protein>
<evidence type="ECO:0000313" key="7">
    <source>
        <dbReference type="Proteomes" id="UP000008703"/>
    </source>
</evidence>
<dbReference type="RefSeq" id="WP_014057722.1">
    <property type="nucleotide sequence ID" value="NC_015957.1"/>
</dbReference>
<evidence type="ECO:0000256" key="4">
    <source>
        <dbReference type="PROSITE-ProRule" id="PRU00409"/>
    </source>
</evidence>
<dbReference type="Gene3D" id="3.40.50.20">
    <property type="match status" value="1"/>
</dbReference>
<organism evidence="6 7">
    <name type="scientific">Streptomyces violaceusniger (strain Tu 4113)</name>
    <dbReference type="NCBI Taxonomy" id="653045"/>
    <lineage>
        <taxon>Bacteria</taxon>
        <taxon>Bacillati</taxon>
        <taxon>Actinomycetota</taxon>
        <taxon>Actinomycetes</taxon>
        <taxon>Kitasatosporales</taxon>
        <taxon>Streptomycetaceae</taxon>
        <taxon>Streptomyces</taxon>
        <taxon>Streptomyces violaceusniger group</taxon>
    </lineage>
</organism>
<dbReference type="PANTHER" id="PTHR43585:SF2">
    <property type="entry name" value="ATP-GRASP ENZYME FSQD"/>
    <property type="match status" value="1"/>
</dbReference>
<feature type="domain" description="ATP-grasp" evidence="5">
    <location>
        <begin position="137"/>
        <end position="336"/>
    </location>
</feature>
<dbReference type="GO" id="GO:0016874">
    <property type="term" value="F:ligase activity"/>
    <property type="evidence" value="ECO:0007669"/>
    <property type="project" value="UniProtKB-KW"/>
</dbReference>
<dbReference type="Pfam" id="PF18130">
    <property type="entry name" value="ATPgrasp_N"/>
    <property type="match status" value="1"/>
</dbReference>
<evidence type="ECO:0000256" key="2">
    <source>
        <dbReference type="ARBA" id="ARBA00022741"/>
    </source>
</evidence>
<dbReference type="KEGG" id="svl:Strvi_4637"/>
<dbReference type="EMBL" id="CP002994">
    <property type="protein sequence ID" value="AEM84225.1"/>
    <property type="molecule type" value="Genomic_DNA"/>
</dbReference>
<dbReference type="GO" id="GO:0005524">
    <property type="term" value="F:ATP binding"/>
    <property type="evidence" value="ECO:0007669"/>
    <property type="project" value="UniProtKB-UniRule"/>
</dbReference>
<evidence type="ECO:0000256" key="1">
    <source>
        <dbReference type="ARBA" id="ARBA00022598"/>
    </source>
</evidence>
<gene>
    <name evidence="6" type="ORF">Strvi_4637</name>
</gene>
<dbReference type="InterPro" id="IPR011761">
    <property type="entry name" value="ATP-grasp"/>
</dbReference>
<dbReference type="SUPFAM" id="SSF56059">
    <property type="entry name" value="Glutathione synthetase ATP-binding domain-like"/>
    <property type="match status" value="1"/>
</dbReference>
<reference evidence="6" key="1">
    <citation type="submission" date="2011-08" db="EMBL/GenBank/DDBJ databases">
        <title>Complete sequence of chromosome of Streptomyces violaceusniger Tu 4113.</title>
        <authorList>
            <consortium name="US DOE Joint Genome Institute"/>
            <person name="Lucas S."/>
            <person name="Han J."/>
            <person name="Lapidus A."/>
            <person name="Cheng J.-F."/>
            <person name="Goodwin L."/>
            <person name="Pitluck S."/>
            <person name="Peters L."/>
            <person name="Ivanova N."/>
            <person name="Daligault H."/>
            <person name="Detter J.C."/>
            <person name="Han C."/>
            <person name="Tapia R."/>
            <person name="Land M."/>
            <person name="Hauser L."/>
            <person name="Kyrpides N."/>
            <person name="Ivanova N."/>
            <person name="Pagani I."/>
            <person name="Hagen A."/>
            <person name="Katz L."/>
            <person name="Fiedler H.-P."/>
            <person name="Keasling J."/>
            <person name="Fortman J."/>
            <person name="Woyke T."/>
        </authorList>
    </citation>
    <scope>NUCLEOTIDE SEQUENCE [LARGE SCALE GENOMIC DNA]</scope>
    <source>
        <strain evidence="6">Tu 4113</strain>
    </source>
</reference>
<dbReference type="InterPro" id="IPR040570">
    <property type="entry name" value="LAL_C2"/>
</dbReference>
<accession>G2PF82</accession>
<sequence>MTIQNTERAGVPHNSKQHVFAVIESFMGALGRTPLHAARAQGLHIAFVTRDVSRYTPNRQAREAFESCVDDVIEADVHDSAAVVTALDQAYERSDLRGVYTTLDHYVPVVAEAARTLGLPGLNPTAAYACRNKLQTRRAAEADGVGVPAWAWVRSEEEAVTTAERIGLPCVVKPMTDGGSLDVKLCRTAEEVAAQYHSIASVPTDYFGGQRIPGALVEEYLVGFEVSVECFTFRGERTLIGVTDKGLGAHPYFVEAGEVFPSLLPQSVQKELVSTAFAALDAVGHDFGCAHVEVRMTASGPKLIEINARMPGGQITRLIRESTGLHLQREQIRMHTGEEPDLTLRPLGVAAARFLFAPRSGTVRAVHGTDLLGRIPGVVEVDLHVAPGDEVRIPENSVDLLGSIVACGQNGGEALQRADAAIGQIGIEVE</sequence>
<keyword evidence="3 4" id="KW-0067">ATP-binding</keyword>
<dbReference type="AlphaFoldDB" id="G2PF82"/>
<name>G2PF82_STRV4</name>
<keyword evidence="7" id="KW-1185">Reference proteome</keyword>
<dbReference type="Pfam" id="PF18603">
    <property type="entry name" value="LAL_C2"/>
    <property type="match status" value="1"/>
</dbReference>
<dbReference type="GO" id="GO:0046872">
    <property type="term" value="F:metal ion binding"/>
    <property type="evidence" value="ECO:0007669"/>
    <property type="project" value="InterPro"/>
</dbReference>
<evidence type="ECO:0000256" key="3">
    <source>
        <dbReference type="ARBA" id="ARBA00022840"/>
    </source>
</evidence>
<keyword evidence="2 4" id="KW-0547">Nucleotide-binding</keyword>
<dbReference type="SMART" id="SM01209">
    <property type="entry name" value="GARS_A"/>
    <property type="match status" value="1"/>
</dbReference>
<evidence type="ECO:0000259" key="5">
    <source>
        <dbReference type="PROSITE" id="PS50975"/>
    </source>
</evidence>
<dbReference type="InterPro" id="IPR052032">
    <property type="entry name" value="ATP-dep_AA_Ligase"/>
</dbReference>
<dbReference type="Gene3D" id="3.30.470.20">
    <property type="entry name" value="ATP-grasp fold, B domain"/>
    <property type="match status" value="1"/>
</dbReference>
<dbReference type="eggNOG" id="COG0151">
    <property type="taxonomic scope" value="Bacteria"/>
</dbReference>